<dbReference type="STRING" id="36842.SAMN02194393_05284"/>
<comment type="pathway">
    <text evidence="2 20">Nucleotide-sugar biosynthesis; UDP-N-acetyl-alpha-D-glucosamine biosynthesis; N-acetyl-alpha-D-glucosamine 1-phosphate from alpha-D-glucosamine 6-phosphate (route II): step 2/2.</text>
</comment>
<dbReference type="EC" id="2.7.7.23" evidence="20"/>
<feature type="binding site" evidence="20">
    <location>
        <position position="226"/>
    </location>
    <ligand>
        <name>UDP-N-acetyl-alpha-D-glucosamine</name>
        <dbReference type="ChEBI" id="CHEBI:57705"/>
    </ligand>
</feature>
<feature type="binding site" evidence="20">
    <location>
        <position position="421"/>
    </location>
    <ligand>
        <name>acetyl-CoA</name>
        <dbReference type="ChEBI" id="CHEBI:57288"/>
    </ligand>
</feature>
<evidence type="ECO:0000256" key="14">
    <source>
        <dbReference type="ARBA" id="ARBA00023268"/>
    </source>
</evidence>
<dbReference type="GO" id="GO:0019134">
    <property type="term" value="F:glucosamine-1-phosphate N-acetyltransferase activity"/>
    <property type="evidence" value="ECO:0007669"/>
    <property type="project" value="UniProtKB-UniRule"/>
</dbReference>
<dbReference type="PANTHER" id="PTHR43584:SF3">
    <property type="entry name" value="BIFUNCTIONAL PROTEIN GLMU"/>
    <property type="match status" value="1"/>
</dbReference>
<dbReference type="HAMAP" id="MF_01631">
    <property type="entry name" value="GlmU"/>
    <property type="match status" value="1"/>
</dbReference>
<dbReference type="CDD" id="cd03353">
    <property type="entry name" value="LbH_GlmU_C"/>
    <property type="match status" value="1"/>
</dbReference>
<evidence type="ECO:0000256" key="6">
    <source>
        <dbReference type="ARBA" id="ARBA00022490"/>
    </source>
</evidence>
<dbReference type="GO" id="GO:0016020">
    <property type="term" value="C:membrane"/>
    <property type="evidence" value="ECO:0007669"/>
    <property type="project" value="GOC"/>
</dbReference>
<feature type="binding site" evidence="20">
    <location>
        <position position="72"/>
    </location>
    <ligand>
        <name>UDP-N-acetyl-alpha-D-glucosamine</name>
        <dbReference type="ChEBI" id="CHEBI:57705"/>
    </ligand>
</feature>
<feature type="binding site" evidence="20">
    <location>
        <begin position="384"/>
        <end position="385"/>
    </location>
    <ligand>
        <name>acetyl-CoA</name>
        <dbReference type="ChEBI" id="CHEBI:57288"/>
    </ligand>
</feature>
<evidence type="ECO:0000256" key="8">
    <source>
        <dbReference type="ARBA" id="ARBA00022695"/>
    </source>
</evidence>
<dbReference type="RefSeq" id="WP_079495865.1">
    <property type="nucleotide sequence ID" value="NZ_FUZT01000024.1"/>
</dbReference>
<dbReference type="NCBIfam" id="TIGR01173">
    <property type="entry name" value="glmU"/>
    <property type="match status" value="1"/>
</dbReference>
<comment type="pathway">
    <text evidence="3 20">Nucleotide-sugar biosynthesis; UDP-N-acetyl-alpha-D-glucosamine biosynthesis; UDP-N-acetyl-alpha-D-glucosamine from N-acetyl-alpha-D-glucosamine 1-phosphate: step 1/1.</text>
</comment>
<keyword evidence="15 20" id="KW-0012">Acyltransferase</keyword>
<feature type="domain" description="Mannose-1-phosphate guanyltransferase C-terminal" evidence="22">
    <location>
        <begin position="317"/>
        <end position="380"/>
    </location>
</feature>
<dbReference type="OrthoDB" id="9775031at2"/>
<keyword evidence="11 20" id="KW-0460">Magnesium</keyword>
<keyword evidence="7 20" id="KW-0808">Transferase</keyword>
<keyword evidence="24" id="KW-1185">Reference proteome</keyword>
<dbReference type="NCBIfam" id="NF010934">
    <property type="entry name" value="PRK14354.1"/>
    <property type="match status" value="1"/>
</dbReference>
<dbReference type="GO" id="GO:0005737">
    <property type="term" value="C:cytoplasm"/>
    <property type="evidence" value="ECO:0007669"/>
    <property type="project" value="UniProtKB-SubCell"/>
</dbReference>
<evidence type="ECO:0000256" key="1">
    <source>
        <dbReference type="ARBA" id="ARBA00004496"/>
    </source>
</evidence>
<evidence type="ECO:0000256" key="5">
    <source>
        <dbReference type="ARBA" id="ARBA00007947"/>
    </source>
</evidence>
<dbReference type="SUPFAM" id="SSF51161">
    <property type="entry name" value="Trimeric LpxA-like enzymes"/>
    <property type="match status" value="1"/>
</dbReference>
<feature type="binding site" evidence="20">
    <location>
        <position position="101"/>
    </location>
    <ligand>
        <name>Mg(2+)</name>
        <dbReference type="ChEBI" id="CHEBI:18420"/>
    </ligand>
</feature>
<dbReference type="InterPro" id="IPR050065">
    <property type="entry name" value="GlmU-like"/>
</dbReference>
<feature type="region of interest" description="Pyrophosphorylase" evidence="20">
    <location>
        <begin position="1"/>
        <end position="228"/>
    </location>
</feature>
<evidence type="ECO:0000256" key="19">
    <source>
        <dbReference type="ARBA" id="ARBA00049628"/>
    </source>
</evidence>
<dbReference type="PANTHER" id="PTHR43584">
    <property type="entry name" value="NUCLEOTIDYL TRANSFERASE"/>
    <property type="match status" value="1"/>
</dbReference>
<dbReference type="Pfam" id="PF00483">
    <property type="entry name" value="NTP_transferase"/>
    <property type="match status" value="1"/>
</dbReference>
<feature type="binding site" evidence="20">
    <location>
        <begin position="99"/>
        <end position="101"/>
    </location>
    <ligand>
        <name>UDP-N-acetyl-alpha-D-glucosamine</name>
        <dbReference type="ChEBI" id="CHEBI:57705"/>
    </ligand>
</feature>
<dbReference type="InterPro" id="IPR001451">
    <property type="entry name" value="Hexapep"/>
</dbReference>
<feature type="domain" description="Nucleotidyl transferase" evidence="21">
    <location>
        <begin position="4"/>
        <end position="218"/>
    </location>
</feature>
<name>A0A1T5MSN7_9FIRM</name>
<evidence type="ECO:0000256" key="11">
    <source>
        <dbReference type="ARBA" id="ARBA00022842"/>
    </source>
</evidence>
<evidence type="ECO:0000313" key="24">
    <source>
        <dbReference type="Proteomes" id="UP000190285"/>
    </source>
</evidence>
<evidence type="ECO:0000256" key="4">
    <source>
        <dbReference type="ARBA" id="ARBA00007707"/>
    </source>
</evidence>
<dbReference type="Pfam" id="PF00132">
    <property type="entry name" value="Hexapep"/>
    <property type="match status" value="2"/>
</dbReference>
<evidence type="ECO:0000256" key="12">
    <source>
        <dbReference type="ARBA" id="ARBA00022960"/>
    </source>
</evidence>
<feature type="binding site" evidence="20">
    <location>
        <position position="168"/>
    </location>
    <ligand>
        <name>UDP-N-acetyl-alpha-D-glucosamine</name>
        <dbReference type="ChEBI" id="CHEBI:57705"/>
    </ligand>
</feature>
<comment type="similarity">
    <text evidence="5 20">In the N-terminal section; belongs to the N-acetylglucosamine-1-phosphate uridyltransferase family.</text>
</comment>
<dbReference type="SUPFAM" id="SSF53448">
    <property type="entry name" value="Nucleotide-diphospho-sugar transferases"/>
    <property type="match status" value="1"/>
</dbReference>
<evidence type="ECO:0000256" key="3">
    <source>
        <dbReference type="ARBA" id="ARBA00005208"/>
    </source>
</evidence>
<keyword evidence="6 20" id="KW-0963">Cytoplasm</keyword>
<dbReference type="EC" id="2.3.1.157" evidence="20"/>
<organism evidence="23 24">
    <name type="scientific">Maledivibacter halophilus</name>
    <dbReference type="NCBI Taxonomy" id="36842"/>
    <lineage>
        <taxon>Bacteria</taxon>
        <taxon>Bacillati</taxon>
        <taxon>Bacillota</taxon>
        <taxon>Clostridia</taxon>
        <taxon>Peptostreptococcales</taxon>
        <taxon>Caminicellaceae</taxon>
        <taxon>Maledivibacter</taxon>
    </lineage>
</organism>
<dbReference type="InterPro" id="IPR038009">
    <property type="entry name" value="GlmU_C_LbH"/>
</dbReference>
<evidence type="ECO:0000256" key="16">
    <source>
        <dbReference type="ARBA" id="ARBA00023316"/>
    </source>
</evidence>
<comment type="catalytic activity">
    <reaction evidence="17 20">
        <text>alpha-D-glucosamine 1-phosphate + acetyl-CoA = N-acetyl-alpha-D-glucosamine 1-phosphate + CoA + H(+)</text>
        <dbReference type="Rhea" id="RHEA:13725"/>
        <dbReference type="ChEBI" id="CHEBI:15378"/>
        <dbReference type="ChEBI" id="CHEBI:57287"/>
        <dbReference type="ChEBI" id="CHEBI:57288"/>
        <dbReference type="ChEBI" id="CHEBI:57776"/>
        <dbReference type="ChEBI" id="CHEBI:58516"/>
        <dbReference type="EC" id="2.3.1.157"/>
    </reaction>
</comment>
<keyword evidence="13 20" id="KW-0573">Peptidoglycan synthesis</keyword>
<dbReference type="InterPro" id="IPR005882">
    <property type="entry name" value="Bifunctional_GlmU"/>
</dbReference>
<dbReference type="Gene3D" id="3.90.550.10">
    <property type="entry name" value="Spore Coat Polysaccharide Biosynthesis Protein SpsA, Chain A"/>
    <property type="match status" value="1"/>
</dbReference>
<dbReference type="GO" id="GO:0009252">
    <property type="term" value="P:peptidoglycan biosynthetic process"/>
    <property type="evidence" value="ECO:0007669"/>
    <property type="project" value="UniProtKB-UniRule"/>
</dbReference>
<evidence type="ECO:0000259" key="22">
    <source>
        <dbReference type="Pfam" id="PF25087"/>
    </source>
</evidence>
<comment type="cofactor">
    <cofactor evidence="20">
        <name>Mg(2+)</name>
        <dbReference type="ChEBI" id="CHEBI:18420"/>
    </cofactor>
    <text evidence="20">Binds 1 Mg(2+) ion per subunit.</text>
</comment>
<dbReference type="Proteomes" id="UP000190285">
    <property type="component" value="Unassembled WGS sequence"/>
</dbReference>
<dbReference type="GO" id="GO:0000287">
    <property type="term" value="F:magnesium ion binding"/>
    <property type="evidence" value="ECO:0007669"/>
    <property type="project" value="UniProtKB-UniRule"/>
</dbReference>
<dbReference type="Pfam" id="PF25087">
    <property type="entry name" value="GMPPB_C"/>
    <property type="match status" value="1"/>
</dbReference>
<dbReference type="CDD" id="cd02540">
    <property type="entry name" value="GT2_GlmU_N_bac"/>
    <property type="match status" value="1"/>
</dbReference>
<keyword evidence="10 20" id="KW-0677">Repeat</keyword>
<proteinExistence type="inferred from homology"/>
<keyword evidence="14 20" id="KW-0511">Multifunctional enzyme</keyword>
<dbReference type="GO" id="GO:0009245">
    <property type="term" value="P:lipid A biosynthetic process"/>
    <property type="evidence" value="ECO:0007669"/>
    <property type="project" value="UniProtKB-UniRule"/>
</dbReference>
<keyword evidence="16 20" id="KW-0961">Cell wall biogenesis/degradation</keyword>
<evidence type="ECO:0000256" key="17">
    <source>
        <dbReference type="ARBA" id="ARBA00048247"/>
    </source>
</evidence>
<evidence type="ECO:0000256" key="13">
    <source>
        <dbReference type="ARBA" id="ARBA00022984"/>
    </source>
</evidence>
<keyword evidence="9 20" id="KW-0479">Metal-binding</keyword>
<dbReference type="GO" id="GO:0003977">
    <property type="term" value="F:UDP-N-acetylglucosamine diphosphorylase activity"/>
    <property type="evidence" value="ECO:0007669"/>
    <property type="project" value="UniProtKB-UniRule"/>
</dbReference>
<dbReference type="InterPro" id="IPR011004">
    <property type="entry name" value="Trimer_LpxA-like_sf"/>
</dbReference>
<feature type="binding site" evidence="20">
    <location>
        <position position="138"/>
    </location>
    <ligand>
        <name>UDP-N-acetyl-alpha-D-glucosamine</name>
        <dbReference type="ChEBI" id="CHEBI:57705"/>
    </ligand>
</feature>
<keyword evidence="12 20" id="KW-0133">Cell shape</keyword>
<dbReference type="GO" id="GO:0006048">
    <property type="term" value="P:UDP-N-acetylglucosamine biosynthetic process"/>
    <property type="evidence" value="ECO:0007669"/>
    <property type="project" value="UniProtKB-UniPathway"/>
</dbReference>
<dbReference type="GO" id="GO:0071555">
    <property type="term" value="P:cell wall organization"/>
    <property type="evidence" value="ECO:0007669"/>
    <property type="project" value="UniProtKB-KW"/>
</dbReference>
<comment type="subcellular location">
    <subcellularLocation>
        <location evidence="1 20">Cytoplasm</location>
    </subcellularLocation>
</comment>
<reference evidence="24" key="1">
    <citation type="submission" date="2017-02" db="EMBL/GenBank/DDBJ databases">
        <authorList>
            <person name="Varghese N."/>
            <person name="Submissions S."/>
        </authorList>
    </citation>
    <scope>NUCLEOTIDE SEQUENCE [LARGE SCALE GENOMIC DNA]</scope>
    <source>
        <strain evidence="24">M1</strain>
    </source>
</reference>
<evidence type="ECO:0000256" key="9">
    <source>
        <dbReference type="ARBA" id="ARBA00022723"/>
    </source>
</evidence>
<comment type="caution">
    <text evidence="20">Lacks conserved residue(s) required for the propagation of feature annotation.</text>
</comment>
<feature type="region of interest" description="Linker" evidence="20">
    <location>
        <begin position="229"/>
        <end position="249"/>
    </location>
</feature>
<gene>
    <name evidence="20" type="primary">glmU</name>
    <name evidence="23" type="ORF">SAMN02194393_05284</name>
</gene>
<dbReference type="Gene3D" id="2.160.10.10">
    <property type="entry name" value="Hexapeptide repeat proteins"/>
    <property type="match status" value="1"/>
</dbReference>
<feature type="region of interest" description="N-acetyltransferase" evidence="20">
    <location>
        <begin position="250"/>
        <end position="456"/>
    </location>
</feature>
<dbReference type="AlphaFoldDB" id="A0A1T5MSN7"/>
<comment type="catalytic activity">
    <reaction evidence="18 20">
        <text>N-acetyl-alpha-D-glucosamine 1-phosphate + UTP + H(+) = UDP-N-acetyl-alpha-D-glucosamine + diphosphate</text>
        <dbReference type="Rhea" id="RHEA:13509"/>
        <dbReference type="ChEBI" id="CHEBI:15378"/>
        <dbReference type="ChEBI" id="CHEBI:33019"/>
        <dbReference type="ChEBI" id="CHEBI:46398"/>
        <dbReference type="ChEBI" id="CHEBI:57705"/>
        <dbReference type="ChEBI" id="CHEBI:57776"/>
        <dbReference type="EC" id="2.7.7.23"/>
    </reaction>
</comment>
<feature type="active site" description="Proton acceptor" evidence="20">
    <location>
        <position position="361"/>
    </location>
</feature>
<feature type="binding site" evidence="20">
    <location>
        <position position="153"/>
    </location>
    <ligand>
        <name>UDP-N-acetyl-alpha-D-glucosamine</name>
        <dbReference type="ChEBI" id="CHEBI:57705"/>
    </ligand>
</feature>
<feature type="binding site" evidence="20">
    <location>
        <begin position="77"/>
        <end position="78"/>
    </location>
    <ligand>
        <name>UDP-N-acetyl-alpha-D-glucosamine</name>
        <dbReference type="ChEBI" id="CHEBI:57705"/>
    </ligand>
</feature>
<dbReference type="InterPro" id="IPR029044">
    <property type="entry name" value="Nucleotide-diphossugar_trans"/>
</dbReference>
<comment type="similarity">
    <text evidence="4 20">In the C-terminal section; belongs to the transferase hexapeptide repeat family.</text>
</comment>
<feature type="binding site" evidence="20">
    <location>
        <position position="364"/>
    </location>
    <ligand>
        <name>UDP-N-acetyl-alpha-D-glucosamine</name>
        <dbReference type="ChEBI" id="CHEBI:57705"/>
    </ligand>
</feature>
<feature type="binding site" evidence="20">
    <location>
        <position position="226"/>
    </location>
    <ligand>
        <name>Mg(2+)</name>
        <dbReference type="ChEBI" id="CHEBI:18420"/>
    </ligand>
</feature>
<feature type="binding site" evidence="20">
    <location>
        <position position="375"/>
    </location>
    <ligand>
        <name>UDP-N-acetyl-alpha-D-glucosamine</name>
        <dbReference type="ChEBI" id="CHEBI:57705"/>
    </ligand>
</feature>
<evidence type="ECO:0000256" key="20">
    <source>
        <dbReference type="HAMAP-Rule" id="MF_01631"/>
    </source>
</evidence>
<dbReference type="InterPro" id="IPR056729">
    <property type="entry name" value="GMPPB_C"/>
</dbReference>
<dbReference type="InterPro" id="IPR005835">
    <property type="entry name" value="NTP_transferase_dom"/>
</dbReference>
<protein>
    <recommendedName>
        <fullName evidence="20">Bifunctional protein GlmU</fullName>
    </recommendedName>
    <domain>
        <recommendedName>
            <fullName evidence="20">UDP-N-acetylglucosamine pyrophosphorylase</fullName>
            <ecNumber evidence="20">2.7.7.23</ecNumber>
        </recommendedName>
        <alternativeName>
            <fullName evidence="20">N-acetylglucosamine-1-phosphate uridyltransferase</fullName>
        </alternativeName>
    </domain>
    <domain>
        <recommendedName>
            <fullName evidence="20">Glucosamine-1-phosphate N-acetyltransferase</fullName>
            <ecNumber evidence="20">2.3.1.157</ecNumber>
        </recommendedName>
    </domain>
</protein>
<feature type="binding site" evidence="20">
    <location>
        <position position="349"/>
    </location>
    <ligand>
        <name>UDP-N-acetyl-alpha-D-glucosamine</name>
        <dbReference type="ChEBI" id="CHEBI:57705"/>
    </ligand>
</feature>
<feature type="binding site" evidence="20">
    <location>
        <position position="331"/>
    </location>
    <ligand>
        <name>UDP-N-acetyl-alpha-D-glucosamine</name>
        <dbReference type="ChEBI" id="CHEBI:57705"/>
    </ligand>
</feature>
<evidence type="ECO:0000256" key="10">
    <source>
        <dbReference type="ARBA" id="ARBA00022737"/>
    </source>
</evidence>
<dbReference type="EMBL" id="FUZT01000024">
    <property type="protein sequence ID" value="SKC91202.1"/>
    <property type="molecule type" value="Genomic_DNA"/>
</dbReference>
<evidence type="ECO:0000256" key="15">
    <source>
        <dbReference type="ARBA" id="ARBA00023315"/>
    </source>
</evidence>
<sequence length="456" mass="50453">MLISIVLAAGAGTRMKSKFPKVLHKVAGIPMIEHVLDVVEGVNSNKTVVVVGHGADQVKESIDHKNIKFVLQNQILGTGHAVMQAEKEIPEEGNVIVLYGDTPLIKENSIEEFIRFHIDNDFEASVLTTKIDDPKGYGRIIRNEIDQVIAIVEEKDANEEQRKLKEINSGIYCFKARELKNSLSKLNNNNNQGEYYITDVIEILNNENKKVGAFEIEDYTEIMGVNSRKQLSEAEIIMKSRILNKLMDEGVTIVDPNNTYVGKEVRIGRDTTLYPGTFIMGETEIGEDCIIGPNTRIESSKIRDNVEIKNSTILQSSIDSNTKVGPYAYLRPNSHIGKNVKIGDFVEVKNSTIGDNSKASHLSYIGDGEVGKNVNIGCGVVFVNYDGKNKHKTIVKDNAFIGCNVNLVAPVIVHKNAYVAAGSTITKEISEESLAVARARQSNIEGWVRRKGLVKE</sequence>
<accession>A0A1T5MSN7</accession>
<evidence type="ECO:0000259" key="21">
    <source>
        <dbReference type="Pfam" id="PF00483"/>
    </source>
</evidence>
<evidence type="ECO:0000256" key="7">
    <source>
        <dbReference type="ARBA" id="ARBA00022679"/>
    </source>
</evidence>
<dbReference type="UniPathway" id="UPA00973"/>
<dbReference type="GO" id="GO:0000902">
    <property type="term" value="P:cell morphogenesis"/>
    <property type="evidence" value="ECO:0007669"/>
    <property type="project" value="UniProtKB-UniRule"/>
</dbReference>
<comment type="function">
    <text evidence="19 20">Catalyzes the last two sequential reactions in the de novo biosynthetic pathway for UDP-N-acetylglucosamine (UDP-GlcNAc). The C-terminal domain catalyzes the transfer of acetyl group from acetyl coenzyme A to glucosamine-1-phosphate (GlcN-1-P) to produce N-acetylglucosamine-1-phosphate (GlcNAc-1-P), which is converted into UDP-GlcNAc by the transfer of uridine 5-monophosphate (from uridine 5-triphosphate), a reaction catalyzed by the N-terminal domain.</text>
</comment>
<dbReference type="GO" id="GO:0008360">
    <property type="term" value="P:regulation of cell shape"/>
    <property type="evidence" value="ECO:0007669"/>
    <property type="project" value="UniProtKB-KW"/>
</dbReference>
<comment type="subunit">
    <text evidence="20">Homotrimer.</text>
</comment>
<feature type="binding site" evidence="20">
    <location>
        <position position="21"/>
    </location>
    <ligand>
        <name>UDP-N-acetyl-alpha-D-glucosamine</name>
        <dbReference type="ChEBI" id="CHEBI:57705"/>
    </ligand>
</feature>
<feature type="binding site" evidence="20">
    <location>
        <begin position="7"/>
        <end position="10"/>
    </location>
    <ligand>
        <name>UDP-N-acetyl-alpha-D-glucosamine</name>
        <dbReference type="ChEBI" id="CHEBI:57705"/>
    </ligand>
</feature>
<keyword evidence="8 20" id="KW-0548">Nucleotidyltransferase</keyword>
<dbReference type="UniPathway" id="UPA00113">
    <property type="reaction ID" value="UER00532"/>
</dbReference>
<evidence type="ECO:0000256" key="2">
    <source>
        <dbReference type="ARBA" id="ARBA00005166"/>
    </source>
</evidence>
<evidence type="ECO:0000313" key="23">
    <source>
        <dbReference type="EMBL" id="SKC91202.1"/>
    </source>
</evidence>
<comment type="pathway">
    <text evidence="20">Bacterial outer membrane biogenesis; LPS lipid A biosynthesis.</text>
</comment>
<feature type="binding site" evidence="20">
    <location>
        <position position="438"/>
    </location>
    <ligand>
        <name>acetyl-CoA</name>
        <dbReference type="ChEBI" id="CHEBI:57288"/>
    </ligand>
</feature>
<evidence type="ECO:0000256" key="18">
    <source>
        <dbReference type="ARBA" id="ARBA00048493"/>
    </source>
</evidence>